<dbReference type="EMBL" id="JAAMPU010000108">
    <property type="protein sequence ID" value="NMH29427.1"/>
    <property type="molecule type" value="Genomic_DNA"/>
</dbReference>
<dbReference type="PROSITE" id="PS50893">
    <property type="entry name" value="ABC_TRANSPORTER_2"/>
    <property type="match status" value="1"/>
</dbReference>
<accession>A0A972JKS5</accession>
<reference evidence="9" key="1">
    <citation type="submission" date="2020-02" db="EMBL/GenBank/DDBJ databases">
        <title>Flavobacterium sp. genome.</title>
        <authorList>
            <person name="Jung H.S."/>
            <person name="Baek J.H."/>
            <person name="Jeon C.O."/>
        </authorList>
    </citation>
    <scope>NUCLEOTIDE SEQUENCE</scope>
    <source>
        <strain evidence="9">SE-s28</strain>
    </source>
</reference>
<dbReference type="InterPro" id="IPR003439">
    <property type="entry name" value="ABC_transporter-like_ATP-bd"/>
</dbReference>
<dbReference type="AlphaFoldDB" id="A0A972JKS5"/>
<evidence type="ECO:0000256" key="7">
    <source>
        <dbReference type="ARBA" id="ARBA00023136"/>
    </source>
</evidence>
<comment type="caution">
    <text evidence="9">The sequence shown here is derived from an EMBL/GenBank/DDBJ whole genome shotgun (WGS) entry which is preliminary data.</text>
</comment>
<evidence type="ECO:0000256" key="5">
    <source>
        <dbReference type="ARBA" id="ARBA00022840"/>
    </source>
</evidence>
<keyword evidence="5 9" id="KW-0067">ATP-binding</keyword>
<dbReference type="InterPro" id="IPR027417">
    <property type="entry name" value="P-loop_NTPase"/>
</dbReference>
<dbReference type="RefSeq" id="WP_169528518.1">
    <property type="nucleotide sequence ID" value="NZ_JAAMPU010000108.1"/>
</dbReference>
<dbReference type="GO" id="GO:0016887">
    <property type="term" value="F:ATP hydrolysis activity"/>
    <property type="evidence" value="ECO:0007669"/>
    <property type="project" value="InterPro"/>
</dbReference>
<dbReference type="InterPro" id="IPR017871">
    <property type="entry name" value="ABC_transporter-like_CS"/>
</dbReference>
<gene>
    <name evidence="9" type="ORF">G6047_15415</name>
</gene>
<evidence type="ECO:0000259" key="8">
    <source>
        <dbReference type="PROSITE" id="PS50893"/>
    </source>
</evidence>
<dbReference type="SMART" id="SM00382">
    <property type="entry name" value="AAA"/>
    <property type="match status" value="1"/>
</dbReference>
<dbReference type="Gene3D" id="3.40.50.300">
    <property type="entry name" value="P-loop containing nucleotide triphosphate hydrolases"/>
    <property type="match status" value="1"/>
</dbReference>
<keyword evidence="4" id="KW-0547">Nucleotide-binding</keyword>
<keyword evidence="10" id="KW-1185">Reference proteome</keyword>
<sequence>MLEIRDISFSYDPDKPTVTGFSLNVEAGKHVALIGESGSGKSTILKLLYGHYDLSSGSISYKSDAITGPKFNLIPGDVRFKYLAQDFGLMPYITAAENVGNFLSNIYKDKKNQRVSELLELVEMTEFANVKPKFLSGGQQQRIALAKTLALEPEVVLLDEPFSQIGASLASSLKRDLFGYFKQNNISCIVATHDGNDVLAYADEAVIMKDGTIVETDRPKAIYANPGSKYIASLFGEANEIAMRFFSAGQDGTRLVYPHQLKISGSGIRAIVKKSYFQGSHYLIKAEYEAGTLFFENRVAIMENEGVFLALSV</sequence>
<keyword evidence="2" id="KW-1003">Cell membrane</keyword>
<dbReference type="SUPFAM" id="SSF52540">
    <property type="entry name" value="P-loop containing nucleoside triphosphate hydrolases"/>
    <property type="match status" value="1"/>
</dbReference>
<dbReference type="PANTHER" id="PTHR42781">
    <property type="entry name" value="SPERMIDINE/PUTRESCINE IMPORT ATP-BINDING PROTEIN POTA"/>
    <property type="match status" value="1"/>
</dbReference>
<keyword evidence="7" id="KW-0472">Membrane</keyword>
<evidence type="ECO:0000256" key="3">
    <source>
        <dbReference type="ARBA" id="ARBA00022519"/>
    </source>
</evidence>
<keyword evidence="3" id="KW-0997">Cell inner membrane</keyword>
<organism evidence="9 10">
    <name type="scientific">Flavobacterium silvaticum</name>
    <dbReference type="NCBI Taxonomy" id="1852020"/>
    <lineage>
        <taxon>Bacteria</taxon>
        <taxon>Pseudomonadati</taxon>
        <taxon>Bacteroidota</taxon>
        <taxon>Flavobacteriia</taxon>
        <taxon>Flavobacteriales</taxon>
        <taxon>Flavobacteriaceae</taxon>
        <taxon>Flavobacterium</taxon>
    </lineage>
</organism>
<evidence type="ECO:0000256" key="1">
    <source>
        <dbReference type="ARBA" id="ARBA00022448"/>
    </source>
</evidence>
<dbReference type="Pfam" id="PF00005">
    <property type="entry name" value="ABC_tran"/>
    <property type="match status" value="1"/>
</dbReference>
<evidence type="ECO:0000313" key="10">
    <source>
        <dbReference type="Proteomes" id="UP000712080"/>
    </source>
</evidence>
<dbReference type="InterPro" id="IPR003593">
    <property type="entry name" value="AAA+_ATPase"/>
</dbReference>
<dbReference type="Proteomes" id="UP000712080">
    <property type="component" value="Unassembled WGS sequence"/>
</dbReference>
<evidence type="ECO:0000256" key="6">
    <source>
        <dbReference type="ARBA" id="ARBA00022967"/>
    </source>
</evidence>
<proteinExistence type="predicted"/>
<evidence type="ECO:0000256" key="4">
    <source>
        <dbReference type="ARBA" id="ARBA00022741"/>
    </source>
</evidence>
<evidence type="ECO:0000256" key="2">
    <source>
        <dbReference type="ARBA" id="ARBA00022475"/>
    </source>
</evidence>
<feature type="domain" description="ABC transporter" evidence="8">
    <location>
        <begin position="2"/>
        <end position="235"/>
    </location>
</feature>
<protein>
    <submittedName>
        <fullName evidence="9">ABC transporter ATP-binding protein</fullName>
    </submittedName>
</protein>
<keyword evidence="1" id="KW-0813">Transport</keyword>
<dbReference type="InterPro" id="IPR050093">
    <property type="entry name" value="ABC_SmlMolc_Importer"/>
</dbReference>
<dbReference type="PANTHER" id="PTHR42781:SF5">
    <property type="entry name" value="PUTRESCINE TRANSPORT ATP-BINDING PROTEIN POTG"/>
    <property type="match status" value="1"/>
</dbReference>
<evidence type="ECO:0000313" key="9">
    <source>
        <dbReference type="EMBL" id="NMH29427.1"/>
    </source>
</evidence>
<keyword evidence="6" id="KW-1278">Translocase</keyword>
<dbReference type="PROSITE" id="PS00211">
    <property type="entry name" value="ABC_TRANSPORTER_1"/>
    <property type="match status" value="1"/>
</dbReference>
<name>A0A972JKS5_9FLAO</name>
<dbReference type="GO" id="GO:0005524">
    <property type="term" value="F:ATP binding"/>
    <property type="evidence" value="ECO:0007669"/>
    <property type="project" value="UniProtKB-KW"/>
</dbReference>